<comment type="caution">
    <text evidence="6">The sequence shown here is derived from an EMBL/GenBank/DDBJ whole genome shotgun (WGS) entry which is preliminary data.</text>
</comment>
<dbReference type="RefSeq" id="WP_119339624.1">
    <property type="nucleotide sequence ID" value="NZ_BJXL01000040.1"/>
</dbReference>
<evidence type="ECO:0000256" key="2">
    <source>
        <dbReference type="ARBA" id="ARBA00022898"/>
    </source>
</evidence>
<dbReference type="GO" id="GO:0006565">
    <property type="term" value="P:L-serine catabolic process"/>
    <property type="evidence" value="ECO:0007669"/>
    <property type="project" value="TreeGrafter"/>
</dbReference>
<comment type="cofactor">
    <cofactor evidence="1">
        <name>pyridoxal 5'-phosphate</name>
        <dbReference type="ChEBI" id="CHEBI:597326"/>
    </cofactor>
</comment>
<accession>A0A511R166</accession>
<reference evidence="6 7" key="1">
    <citation type="submission" date="2019-07" db="EMBL/GenBank/DDBJ databases">
        <title>Whole genome shotgun sequence of Meiothermus hypogaeus NBRC 106114.</title>
        <authorList>
            <person name="Hosoyama A."/>
            <person name="Uohara A."/>
            <person name="Ohji S."/>
            <person name="Ichikawa N."/>
        </authorList>
    </citation>
    <scope>NUCLEOTIDE SEQUENCE [LARGE SCALE GENOMIC DNA]</scope>
    <source>
        <strain evidence="6 7">NBRC 106114</strain>
    </source>
</reference>
<keyword evidence="2" id="KW-0663">Pyridoxal phosphate</keyword>
<evidence type="ECO:0000256" key="3">
    <source>
        <dbReference type="ARBA" id="ARBA00023239"/>
    </source>
</evidence>
<dbReference type="AlphaFoldDB" id="A0A511R166"/>
<name>A0A511R166_9DEIN</name>
<organism evidence="6 7">
    <name type="scientific">Meiothermus hypogaeus NBRC 106114</name>
    <dbReference type="NCBI Taxonomy" id="1227553"/>
    <lineage>
        <taxon>Bacteria</taxon>
        <taxon>Thermotogati</taxon>
        <taxon>Deinococcota</taxon>
        <taxon>Deinococci</taxon>
        <taxon>Thermales</taxon>
        <taxon>Thermaceae</taxon>
        <taxon>Meiothermus</taxon>
    </lineage>
</organism>
<evidence type="ECO:0000313" key="7">
    <source>
        <dbReference type="Proteomes" id="UP000321197"/>
    </source>
</evidence>
<keyword evidence="3" id="KW-0456">Lyase</keyword>
<dbReference type="Pfam" id="PF09860">
    <property type="entry name" value="DUF2087"/>
    <property type="match status" value="1"/>
</dbReference>
<proteinExistence type="predicted"/>
<evidence type="ECO:0000313" key="6">
    <source>
        <dbReference type="EMBL" id="GEM83345.1"/>
    </source>
</evidence>
<dbReference type="InterPro" id="IPR036052">
    <property type="entry name" value="TrpB-like_PALP_sf"/>
</dbReference>
<feature type="domain" description="Tryptophan synthase beta chain-like PALP" evidence="4">
    <location>
        <begin position="111"/>
        <end position="392"/>
    </location>
</feature>
<sequence>MNAIKHLLNDLAQVTRWPTRSAEKTAVAEYLAAKFQAGQSYNGTQIKTLLNAWHTFEDWALLCSELCERGFLTPETNSSGYVRTALGPSDPGHRLKLENIQQAARSIDPVFLNTPQFSAETLSQVLGVELVVKVETLNPIRSFKGRGAEYFFVRNPSLKEVICASAGNFGQGMAYAARKRGVKPTVFASINANPLKVARMQALGAEVHLVGEDFDAAKLAAKAYAAERSLTFVEDGKDVEFSEGAGTMGLELLRYPKPFDALLIPLGNGAMLAGIARWVKAQAPEIRLVGVSAAGAPAMERSWRSGTLVQAPSIATIADGIGVRLPIPEALEDLEGLIDEVLLVEDATILQAMRLVHQHLGLVLEPSGAVGIAALLTHTQFKGRRVATVLCGGNLTEEQMKLWL</sequence>
<dbReference type="GO" id="GO:0003941">
    <property type="term" value="F:L-serine ammonia-lyase activity"/>
    <property type="evidence" value="ECO:0007669"/>
    <property type="project" value="TreeGrafter"/>
</dbReference>
<evidence type="ECO:0000256" key="1">
    <source>
        <dbReference type="ARBA" id="ARBA00001933"/>
    </source>
</evidence>
<dbReference type="OrthoDB" id="34584at2"/>
<protein>
    <submittedName>
        <fullName evidence="6">Threonine dehydratase</fullName>
    </submittedName>
</protein>
<gene>
    <name evidence="6" type="primary">ilvA</name>
    <name evidence="6" type="ORF">MHY01S_15110</name>
</gene>
<dbReference type="EMBL" id="BJXL01000040">
    <property type="protein sequence ID" value="GEM83345.1"/>
    <property type="molecule type" value="Genomic_DNA"/>
</dbReference>
<dbReference type="Gene3D" id="3.40.50.1100">
    <property type="match status" value="2"/>
</dbReference>
<dbReference type="Pfam" id="PF00291">
    <property type="entry name" value="PALP"/>
    <property type="match status" value="1"/>
</dbReference>
<evidence type="ECO:0000259" key="4">
    <source>
        <dbReference type="Pfam" id="PF00291"/>
    </source>
</evidence>
<dbReference type="GO" id="GO:0009097">
    <property type="term" value="P:isoleucine biosynthetic process"/>
    <property type="evidence" value="ECO:0007669"/>
    <property type="project" value="TreeGrafter"/>
</dbReference>
<dbReference type="Proteomes" id="UP000321197">
    <property type="component" value="Unassembled WGS sequence"/>
</dbReference>
<dbReference type="PANTHER" id="PTHR48078">
    <property type="entry name" value="THREONINE DEHYDRATASE, MITOCHONDRIAL-RELATED"/>
    <property type="match status" value="1"/>
</dbReference>
<dbReference type="GO" id="GO:0006567">
    <property type="term" value="P:L-threonine catabolic process"/>
    <property type="evidence" value="ECO:0007669"/>
    <property type="project" value="TreeGrafter"/>
</dbReference>
<evidence type="ECO:0000259" key="5">
    <source>
        <dbReference type="Pfam" id="PF09860"/>
    </source>
</evidence>
<dbReference type="GO" id="GO:0004794">
    <property type="term" value="F:threonine deaminase activity"/>
    <property type="evidence" value="ECO:0007669"/>
    <property type="project" value="TreeGrafter"/>
</dbReference>
<dbReference type="PANTHER" id="PTHR48078:SF17">
    <property type="entry name" value="THREONINE DEHYDRATASE"/>
    <property type="match status" value="1"/>
</dbReference>
<dbReference type="InterPro" id="IPR001926">
    <property type="entry name" value="TrpB-like_PALP"/>
</dbReference>
<dbReference type="SUPFAM" id="SSF53686">
    <property type="entry name" value="Tryptophan synthase beta subunit-like PLP-dependent enzymes"/>
    <property type="match status" value="1"/>
</dbReference>
<dbReference type="InterPro" id="IPR018656">
    <property type="entry name" value="DUF2087"/>
</dbReference>
<feature type="domain" description="DUF2087" evidence="5">
    <location>
        <begin position="14"/>
        <end position="82"/>
    </location>
</feature>
<dbReference type="InterPro" id="IPR050147">
    <property type="entry name" value="Ser/Thr_Dehydratase"/>
</dbReference>